<dbReference type="InterPro" id="IPR011010">
    <property type="entry name" value="DNA_brk_join_enz"/>
</dbReference>
<accession>A0ABQ6ERQ1</accession>
<dbReference type="Gene3D" id="1.10.443.10">
    <property type="entry name" value="Intergrase catalytic core"/>
    <property type="match status" value="1"/>
</dbReference>
<proteinExistence type="predicted"/>
<keyword evidence="2" id="KW-1133">Transmembrane helix</keyword>
<dbReference type="EMBL" id="BSPV01000008">
    <property type="protein sequence ID" value="GLT15300.1"/>
    <property type="molecule type" value="Genomic_DNA"/>
</dbReference>
<evidence type="ECO:0000313" key="3">
    <source>
        <dbReference type="EMBL" id="GLT15300.1"/>
    </source>
</evidence>
<keyword evidence="4" id="KW-1185">Reference proteome</keyword>
<keyword evidence="2" id="KW-0472">Membrane</keyword>
<keyword evidence="2" id="KW-0812">Transmembrane</keyword>
<sequence>MISSPGIAPLTIGGGGTLKDYFIEESILWISDKEYIKGDNSRLIILPSIAIDILKQYIQYLENLNKNSVPEQHNTKTKIKSILDGDEHLFFFFTHVDQLESFKPKYIWNVQMPLGEVKLLQANWGKHQIKTYLHTYGIPTEYIAAWMGHSLGKLLLHGHFRSLSNDGPQLIVKTLLPFFIIIFGVLMLVIYIPEISMSLPQLMGLIK</sequence>
<feature type="transmembrane region" description="Helical" evidence="2">
    <location>
        <begin position="170"/>
        <end position="192"/>
    </location>
</feature>
<dbReference type="InterPro" id="IPR013762">
    <property type="entry name" value="Integrase-like_cat_sf"/>
</dbReference>
<gene>
    <name evidence="3" type="ORF">GCM10007931_22750</name>
</gene>
<organism evidence="3 4">
    <name type="scientific">Vibrio algivorus</name>
    <dbReference type="NCBI Taxonomy" id="1667024"/>
    <lineage>
        <taxon>Bacteria</taxon>
        <taxon>Pseudomonadati</taxon>
        <taxon>Pseudomonadota</taxon>
        <taxon>Gammaproteobacteria</taxon>
        <taxon>Vibrionales</taxon>
        <taxon>Vibrionaceae</taxon>
        <taxon>Vibrio</taxon>
    </lineage>
</organism>
<dbReference type="RefSeq" id="WP_089123664.1">
    <property type="nucleotide sequence ID" value="NZ_BSPV01000008.1"/>
</dbReference>
<keyword evidence="1" id="KW-0233">DNA recombination</keyword>
<protein>
    <submittedName>
        <fullName evidence="3">Uncharacterized protein</fullName>
    </submittedName>
</protein>
<dbReference type="SUPFAM" id="SSF56349">
    <property type="entry name" value="DNA breaking-rejoining enzymes"/>
    <property type="match status" value="1"/>
</dbReference>
<comment type="caution">
    <text evidence="3">The sequence shown here is derived from an EMBL/GenBank/DDBJ whole genome shotgun (WGS) entry which is preliminary data.</text>
</comment>
<evidence type="ECO:0000256" key="2">
    <source>
        <dbReference type="SAM" id="Phobius"/>
    </source>
</evidence>
<name>A0ABQ6ERQ1_9VIBR</name>
<evidence type="ECO:0000313" key="4">
    <source>
        <dbReference type="Proteomes" id="UP001157156"/>
    </source>
</evidence>
<reference evidence="4" key="1">
    <citation type="journal article" date="2019" name="Int. J. Syst. Evol. Microbiol.">
        <title>The Global Catalogue of Microorganisms (GCM) 10K type strain sequencing project: providing services to taxonomists for standard genome sequencing and annotation.</title>
        <authorList>
            <consortium name="The Broad Institute Genomics Platform"/>
            <consortium name="The Broad Institute Genome Sequencing Center for Infectious Disease"/>
            <person name="Wu L."/>
            <person name="Ma J."/>
        </authorList>
    </citation>
    <scope>NUCLEOTIDE SEQUENCE [LARGE SCALE GENOMIC DNA]</scope>
    <source>
        <strain evidence="4">NBRC 111146</strain>
    </source>
</reference>
<evidence type="ECO:0000256" key="1">
    <source>
        <dbReference type="ARBA" id="ARBA00023172"/>
    </source>
</evidence>
<dbReference type="Proteomes" id="UP001157156">
    <property type="component" value="Unassembled WGS sequence"/>
</dbReference>